<keyword evidence="3" id="KW-1185">Reference proteome</keyword>
<comment type="caution">
    <text evidence="2">The sequence shown here is derived from an EMBL/GenBank/DDBJ whole genome shotgun (WGS) entry which is preliminary data.</text>
</comment>
<evidence type="ECO:0000313" key="2">
    <source>
        <dbReference type="EMBL" id="MCH94739.1"/>
    </source>
</evidence>
<protein>
    <submittedName>
        <fullName evidence="2">Uncharacterized protein</fullName>
    </submittedName>
</protein>
<evidence type="ECO:0000256" key="1">
    <source>
        <dbReference type="SAM" id="MobiDB-lite"/>
    </source>
</evidence>
<sequence>NQAPNQVVSHDPMDEATGGDVNDVEGGGEDEKSESSEYEFESSEDEAAGIHFDDSEDERALGPSKMTVKSFTISEQLQSQAIFPLDVALSFEFINLLLGSCNVGRIYGG</sequence>
<feature type="compositionally biased region" description="Acidic residues" evidence="1">
    <location>
        <begin position="36"/>
        <end position="47"/>
    </location>
</feature>
<dbReference type="EMBL" id="LXQA010028037">
    <property type="protein sequence ID" value="MCH94739.1"/>
    <property type="molecule type" value="Genomic_DNA"/>
</dbReference>
<feature type="non-terminal residue" evidence="2">
    <location>
        <position position="1"/>
    </location>
</feature>
<dbReference type="Proteomes" id="UP000265520">
    <property type="component" value="Unassembled WGS sequence"/>
</dbReference>
<accession>A0A392N6D9</accession>
<dbReference type="AlphaFoldDB" id="A0A392N6D9"/>
<organism evidence="2 3">
    <name type="scientific">Trifolium medium</name>
    <dbReference type="NCBI Taxonomy" id="97028"/>
    <lineage>
        <taxon>Eukaryota</taxon>
        <taxon>Viridiplantae</taxon>
        <taxon>Streptophyta</taxon>
        <taxon>Embryophyta</taxon>
        <taxon>Tracheophyta</taxon>
        <taxon>Spermatophyta</taxon>
        <taxon>Magnoliopsida</taxon>
        <taxon>eudicotyledons</taxon>
        <taxon>Gunneridae</taxon>
        <taxon>Pentapetalae</taxon>
        <taxon>rosids</taxon>
        <taxon>fabids</taxon>
        <taxon>Fabales</taxon>
        <taxon>Fabaceae</taxon>
        <taxon>Papilionoideae</taxon>
        <taxon>50 kb inversion clade</taxon>
        <taxon>NPAAA clade</taxon>
        <taxon>Hologalegina</taxon>
        <taxon>IRL clade</taxon>
        <taxon>Trifolieae</taxon>
        <taxon>Trifolium</taxon>
    </lineage>
</organism>
<name>A0A392N6D9_9FABA</name>
<proteinExistence type="predicted"/>
<reference evidence="2 3" key="1">
    <citation type="journal article" date="2018" name="Front. Plant Sci.">
        <title>Red Clover (Trifolium pratense) and Zigzag Clover (T. medium) - A Picture of Genomic Similarities and Differences.</title>
        <authorList>
            <person name="Dluhosova J."/>
            <person name="Istvanek J."/>
            <person name="Nedelnik J."/>
            <person name="Repkova J."/>
        </authorList>
    </citation>
    <scope>NUCLEOTIDE SEQUENCE [LARGE SCALE GENOMIC DNA]</scope>
    <source>
        <strain evidence="3">cv. 10/8</strain>
        <tissue evidence="2">Leaf</tissue>
    </source>
</reference>
<gene>
    <name evidence="2" type="ORF">A2U01_0015704</name>
</gene>
<feature type="region of interest" description="Disordered" evidence="1">
    <location>
        <begin position="1"/>
        <end position="63"/>
    </location>
</feature>
<evidence type="ECO:0000313" key="3">
    <source>
        <dbReference type="Proteomes" id="UP000265520"/>
    </source>
</evidence>